<evidence type="ECO:0000313" key="1">
    <source>
        <dbReference type="EMBL" id="MFD2628804.1"/>
    </source>
</evidence>
<protein>
    <submittedName>
        <fullName evidence="1">Uncharacterized protein</fullName>
    </submittedName>
</protein>
<dbReference type="RefSeq" id="WP_379561551.1">
    <property type="nucleotide sequence ID" value="NZ_JBHUMX010000019.1"/>
</dbReference>
<reference evidence="2" key="1">
    <citation type="journal article" date="2019" name="Int. J. Syst. Evol. Microbiol.">
        <title>The Global Catalogue of Microorganisms (GCM) 10K type strain sequencing project: providing services to taxonomists for standard genome sequencing and annotation.</title>
        <authorList>
            <consortium name="The Broad Institute Genomics Platform"/>
            <consortium name="The Broad Institute Genome Sequencing Center for Infectious Disease"/>
            <person name="Wu L."/>
            <person name="Ma J."/>
        </authorList>
    </citation>
    <scope>NUCLEOTIDE SEQUENCE [LARGE SCALE GENOMIC DNA]</scope>
    <source>
        <strain evidence="2">TISTR 1858</strain>
    </source>
</reference>
<gene>
    <name evidence="1" type="ORF">ACFSUN_08390</name>
</gene>
<sequence length="53" mass="6006">MIDPNEARDTIVKQLEELGITSNEHDTPNELQRKLDAARAMNVDDKPPGQGWF</sequence>
<accession>A0ABW5PZP1</accession>
<dbReference type="EMBL" id="JBHUMX010000019">
    <property type="protein sequence ID" value="MFD2628804.1"/>
    <property type="molecule type" value="Genomic_DNA"/>
</dbReference>
<organism evidence="1 2">
    <name type="scientific">Oceanobacillus kapialis</name>
    <dbReference type="NCBI Taxonomy" id="481353"/>
    <lineage>
        <taxon>Bacteria</taxon>
        <taxon>Bacillati</taxon>
        <taxon>Bacillota</taxon>
        <taxon>Bacilli</taxon>
        <taxon>Bacillales</taxon>
        <taxon>Bacillaceae</taxon>
        <taxon>Oceanobacillus</taxon>
    </lineage>
</organism>
<keyword evidence="2" id="KW-1185">Reference proteome</keyword>
<name>A0ABW5PZP1_9BACI</name>
<dbReference type="Proteomes" id="UP001597451">
    <property type="component" value="Unassembled WGS sequence"/>
</dbReference>
<proteinExistence type="predicted"/>
<evidence type="ECO:0000313" key="2">
    <source>
        <dbReference type="Proteomes" id="UP001597451"/>
    </source>
</evidence>
<comment type="caution">
    <text evidence="1">The sequence shown here is derived from an EMBL/GenBank/DDBJ whole genome shotgun (WGS) entry which is preliminary data.</text>
</comment>